<organism evidence="1 2">
    <name type="scientific">Tritrichomonas musculus</name>
    <dbReference type="NCBI Taxonomy" id="1915356"/>
    <lineage>
        <taxon>Eukaryota</taxon>
        <taxon>Metamonada</taxon>
        <taxon>Parabasalia</taxon>
        <taxon>Tritrichomonadida</taxon>
        <taxon>Tritrichomonadidae</taxon>
        <taxon>Tritrichomonas</taxon>
    </lineage>
</organism>
<accession>A0ABR2KN87</accession>
<reference evidence="1 2" key="1">
    <citation type="submission" date="2024-04" db="EMBL/GenBank/DDBJ databases">
        <title>Tritrichomonas musculus Genome.</title>
        <authorList>
            <person name="Alves-Ferreira E."/>
            <person name="Grigg M."/>
            <person name="Lorenzi H."/>
            <person name="Galac M."/>
        </authorList>
    </citation>
    <scope>NUCLEOTIDE SEQUENCE [LARGE SCALE GENOMIC DNA]</scope>
    <source>
        <strain evidence="1 2">EAF2021</strain>
    </source>
</reference>
<dbReference type="EMBL" id="JAPFFF010000004">
    <property type="protein sequence ID" value="KAK8892612.1"/>
    <property type="molecule type" value="Genomic_DNA"/>
</dbReference>
<dbReference type="Proteomes" id="UP001470230">
    <property type="component" value="Unassembled WGS sequence"/>
</dbReference>
<keyword evidence="2" id="KW-1185">Reference proteome</keyword>
<evidence type="ECO:0000313" key="2">
    <source>
        <dbReference type="Proteomes" id="UP001470230"/>
    </source>
</evidence>
<comment type="caution">
    <text evidence="1">The sequence shown here is derived from an EMBL/GenBank/DDBJ whole genome shotgun (WGS) entry which is preliminary data.</text>
</comment>
<gene>
    <name evidence="1" type="ORF">M9Y10_029851</name>
</gene>
<proteinExistence type="predicted"/>
<sequence length="118" mass="14230">MTSEVKKYQKLRPRLIEPGRFDKLILKPDLILSDDEPTDEEILTHKFSLSESNNFLSNEDNKESLRTKSLKDKLNKAEEKRLKWNAYMKKYNERKRKEREERLNFVSLNFKGDYLISF</sequence>
<protein>
    <submittedName>
        <fullName evidence="1">Uncharacterized protein</fullName>
    </submittedName>
</protein>
<evidence type="ECO:0000313" key="1">
    <source>
        <dbReference type="EMBL" id="KAK8892612.1"/>
    </source>
</evidence>
<name>A0ABR2KN87_9EUKA</name>